<dbReference type="AlphaFoldDB" id="A0A9E5DBD5"/>
<dbReference type="RefSeq" id="WP_250868846.1">
    <property type="nucleotide sequence ID" value="NZ_JAGSOI010000052.1"/>
</dbReference>
<protein>
    <submittedName>
        <fullName evidence="1">Uncharacterized protein</fullName>
    </submittedName>
</protein>
<evidence type="ECO:0000313" key="1">
    <source>
        <dbReference type="EMBL" id="MCM1987490.1"/>
    </source>
</evidence>
<comment type="caution">
    <text evidence="1">The sequence shown here is derived from an EMBL/GenBank/DDBJ whole genome shotgun (WGS) entry which is preliminary data.</text>
</comment>
<reference evidence="1" key="1">
    <citation type="journal article" date="2021" name="mSystems">
        <title>Bacteria and Archaea Synergistically Convert Glycine Betaine to Biogenic Methane in the Formosa Cold Seep of the South China Sea.</title>
        <authorList>
            <person name="Li L."/>
            <person name="Zhang W."/>
            <person name="Zhang S."/>
            <person name="Song L."/>
            <person name="Sun Q."/>
            <person name="Zhang H."/>
            <person name="Xiang H."/>
            <person name="Dong X."/>
        </authorList>
    </citation>
    <scope>NUCLEOTIDE SEQUENCE</scope>
    <source>
        <strain evidence="1">LLY</strain>
    </source>
</reference>
<reference evidence="1" key="2">
    <citation type="submission" date="2021-04" db="EMBL/GenBank/DDBJ databases">
        <authorList>
            <person name="Dong X."/>
        </authorList>
    </citation>
    <scope>NUCLEOTIDE SEQUENCE</scope>
    <source>
        <strain evidence="1">LLY</strain>
    </source>
</reference>
<accession>A0A9E5DBD5</accession>
<proteinExistence type="predicted"/>
<sequence>MTLRRFSKDYKNYGDWLKAQPRTSEYARRIIRFHERFPTLSLNELRNTRLKDHTLSTASWNVLKSQQKRDRKLSLQILRLMRKGVPYSKALEKTGVNRQDANRNLGKYLYKSNGRWRVTATDRIEAEMLIYDRNAGQISIITVNSRDRRLIGEYFATVQRTLEDRDVSRLKRFDGVKITDASGEEHSFVTDLEELYEIQDAQEEPEFLEIYGN</sequence>
<gene>
    <name evidence="1" type="ORF">KDK67_10940</name>
</gene>
<dbReference type="EMBL" id="JAGSOI010000052">
    <property type="protein sequence ID" value="MCM1987490.1"/>
    <property type="molecule type" value="Genomic_DNA"/>
</dbReference>
<name>A0A9E5DBD5_9EURY</name>
<organism evidence="1 2">
    <name type="scientific">Methanococcoides seepicolus</name>
    <dbReference type="NCBI Taxonomy" id="2828780"/>
    <lineage>
        <taxon>Archaea</taxon>
        <taxon>Methanobacteriati</taxon>
        <taxon>Methanobacteriota</taxon>
        <taxon>Stenosarchaea group</taxon>
        <taxon>Methanomicrobia</taxon>
        <taxon>Methanosarcinales</taxon>
        <taxon>Methanosarcinaceae</taxon>
        <taxon>Methanococcoides</taxon>
    </lineage>
</organism>
<keyword evidence="2" id="KW-1185">Reference proteome</keyword>
<evidence type="ECO:0000313" key="2">
    <source>
        <dbReference type="Proteomes" id="UP001056766"/>
    </source>
</evidence>
<dbReference type="Proteomes" id="UP001056766">
    <property type="component" value="Unassembled WGS sequence"/>
</dbReference>